<dbReference type="Proteomes" id="UP000001819">
    <property type="component" value="Chromosome 3"/>
</dbReference>
<evidence type="ECO:0000313" key="3">
    <source>
        <dbReference type="RefSeq" id="XP_001360342.2"/>
    </source>
</evidence>
<dbReference type="RefSeq" id="XP_001360342.2">
    <property type="nucleotide sequence ID" value="XM_001360305.4"/>
</dbReference>
<sequence>MSLVADEEWAEYKAKFNKSYEAAEDLMRRDLYEKAKAKVVEHNRKYDSGEVTWKMAINHLSDDTEEEFAKRCGKRTPPK</sequence>
<dbReference type="InterPro" id="IPR013201">
    <property type="entry name" value="Prot_inhib_I29"/>
</dbReference>
<protein>
    <submittedName>
        <fullName evidence="3">Protein CTLA-2-alpha</fullName>
    </submittedName>
</protein>
<dbReference type="KEGG" id="dpo:4803658"/>
<evidence type="ECO:0000313" key="2">
    <source>
        <dbReference type="Proteomes" id="UP000001819"/>
    </source>
</evidence>
<organism evidence="2 3">
    <name type="scientific">Drosophila pseudoobscura pseudoobscura</name>
    <name type="common">Fruit fly</name>
    <dbReference type="NCBI Taxonomy" id="46245"/>
    <lineage>
        <taxon>Eukaryota</taxon>
        <taxon>Metazoa</taxon>
        <taxon>Ecdysozoa</taxon>
        <taxon>Arthropoda</taxon>
        <taxon>Hexapoda</taxon>
        <taxon>Insecta</taxon>
        <taxon>Pterygota</taxon>
        <taxon>Neoptera</taxon>
        <taxon>Endopterygota</taxon>
        <taxon>Diptera</taxon>
        <taxon>Brachycera</taxon>
        <taxon>Muscomorpha</taxon>
        <taxon>Ephydroidea</taxon>
        <taxon>Drosophilidae</taxon>
        <taxon>Drosophila</taxon>
        <taxon>Sophophora</taxon>
    </lineage>
</organism>
<gene>
    <name evidence="3" type="primary">cer</name>
</gene>
<accession>A0A6I8UT36</accession>
<dbReference type="FunCoup" id="A0A6I8UT36">
    <property type="interactions" value="4"/>
</dbReference>
<dbReference type="Gene3D" id="1.10.287.2250">
    <property type="match status" value="1"/>
</dbReference>
<dbReference type="InterPro" id="IPR038765">
    <property type="entry name" value="Papain-like_cys_pep_sf"/>
</dbReference>
<reference evidence="3" key="2">
    <citation type="submission" date="2025-08" db="UniProtKB">
        <authorList>
            <consortium name="RefSeq"/>
        </authorList>
    </citation>
    <scope>IDENTIFICATION</scope>
    <source>
        <strain evidence="3">MV-25-SWS-2005</strain>
        <tissue evidence="3">Whole body</tissue>
    </source>
</reference>
<dbReference type="SUPFAM" id="SSF54001">
    <property type="entry name" value="Cysteine proteinases"/>
    <property type="match status" value="1"/>
</dbReference>
<dbReference type="SMART" id="SM00848">
    <property type="entry name" value="Inhibitor_I29"/>
    <property type="match status" value="1"/>
</dbReference>
<name>A0A6I8UT36_DROPS</name>
<reference evidence="2" key="1">
    <citation type="submission" date="2024-06" db="UniProtKB">
        <authorList>
            <consortium name="RefSeq"/>
        </authorList>
    </citation>
    <scope>NUCLEOTIDE SEQUENCE [LARGE SCALE GENOMIC DNA]</scope>
    <source>
        <strain evidence="2">MV2-25</strain>
    </source>
</reference>
<proteinExistence type="predicted"/>
<dbReference type="Bgee" id="FBgn0070385">
    <property type="expression patterns" value="Expressed in female reproductive system and 2 other cell types or tissues"/>
</dbReference>
<keyword evidence="2" id="KW-1185">Reference proteome</keyword>
<dbReference type="GeneID" id="4803658"/>
<dbReference type="FunFam" id="1.10.287.2250:FF:000003">
    <property type="entry name" value="Cathepsin L"/>
    <property type="match status" value="1"/>
</dbReference>
<dbReference type="AlphaFoldDB" id="A0A6I8UT36"/>
<dbReference type="InParanoid" id="A0A6I8UT36"/>
<evidence type="ECO:0000259" key="1">
    <source>
        <dbReference type="SMART" id="SM00848"/>
    </source>
</evidence>
<feature type="domain" description="Cathepsin propeptide inhibitor" evidence="1">
    <location>
        <begin position="9"/>
        <end position="68"/>
    </location>
</feature>
<dbReference type="OMA" id="EERTRMH"/>
<dbReference type="Pfam" id="PF08246">
    <property type="entry name" value="Inhibitor_I29"/>
    <property type="match status" value="1"/>
</dbReference>